<keyword evidence="5" id="KW-0233">DNA recombination</keyword>
<dbReference type="OrthoDB" id="9793302at2"/>
<evidence type="ECO:0000256" key="6">
    <source>
        <dbReference type="SAM" id="MobiDB-lite"/>
    </source>
</evidence>
<dbReference type="KEGG" id="cwo:Cwoe_1453"/>
<evidence type="ECO:0000256" key="3">
    <source>
        <dbReference type="ARBA" id="ARBA00022578"/>
    </source>
</evidence>
<reference evidence="7 8" key="1">
    <citation type="journal article" date="2010" name="Stand. Genomic Sci.">
        <title>Complete genome sequence of Conexibacter woesei type strain (ID131577).</title>
        <authorList>
            <person name="Pukall R."/>
            <person name="Lapidus A."/>
            <person name="Glavina Del Rio T."/>
            <person name="Copeland A."/>
            <person name="Tice H."/>
            <person name="Cheng J.-F."/>
            <person name="Lucas S."/>
            <person name="Chen F."/>
            <person name="Nolan M."/>
            <person name="Bruce D."/>
            <person name="Goodwin L."/>
            <person name="Pitluck S."/>
            <person name="Mavromatis K."/>
            <person name="Ivanova N."/>
            <person name="Ovchinnikova G."/>
            <person name="Pati A."/>
            <person name="Chen A."/>
            <person name="Palaniappan K."/>
            <person name="Land M."/>
            <person name="Hauser L."/>
            <person name="Chang Y.-J."/>
            <person name="Jeffries C.D."/>
            <person name="Chain P."/>
            <person name="Meincke L."/>
            <person name="Sims D."/>
            <person name="Brettin T."/>
            <person name="Detter J.C."/>
            <person name="Rohde M."/>
            <person name="Goeker M."/>
            <person name="Bristow J."/>
            <person name="Eisen J.A."/>
            <person name="Markowitz V."/>
            <person name="Kyrpides N.C."/>
            <person name="Klenk H.-P."/>
            <person name="Hugenholtz P."/>
        </authorList>
    </citation>
    <scope>NUCLEOTIDE SEQUENCE [LARGE SCALE GENOMIC DNA]</scope>
    <source>
        <strain evidence="8">DSM 14684 / CIP 108061 / JCM 11494 / NBRC 100937 / ID131577</strain>
    </source>
</reference>
<accession>D3EZ07</accession>
<feature type="compositionally biased region" description="Acidic residues" evidence="6">
    <location>
        <begin position="436"/>
        <end position="445"/>
    </location>
</feature>
<evidence type="ECO:0000313" key="8">
    <source>
        <dbReference type="Proteomes" id="UP000008229"/>
    </source>
</evidence>
<keyword evidence="4" id="KW-0238">DNA-binding</keyword>
<dbReference type="InterPro" id="IPR001207">
    <property type="entry name" value="Transposase_mutator"/>
</dbReference>
<dbReference type="PANTHER" id="PTHR33217:SF7">
    <property type="entry name" value="TRANSPOSASE FOR INSERTION SEQUENCE ELEMENT IS1081"/>
    <property type="match status" value="1"/>
</dbReference>
<evidence type="ECO:0000256" key="4">
    <source>
        <dbReference type="ARBA" id="ARBA00023125"/>
    </source>
</evidence>
<proteinExistence type="inferred from homology"/>
<dbReference type="STRING" id="469383.Cwoe_1453"/>
<evidence type="ECO:0000256" key="1">
    <source>
        <dbReference type="ARBA" id="ARBA00002190"/>
    </source>
</evidence>
<dbReference type="eggNOG" id="COG3328">
    <property type="taxonomic scope" value="Bacteria"/>
</dbReference>
<comment type="function">
    <text evidence="1">Required for the transposition of the insertion element.</text>
</comment>
<keyword evidence="3" id="KW-0815">Transposition</keyword>
<dbReference type="AlphaFoldDB" id="D3EZ07"/>
<keyword evidence="8" id="KW-1185">Reference proteome</keyword>
<dbReference type="PANTHER" id="PTHR33217">
    <property type="entry name" value="TRANSPOSASE FOR INSERTION SEQUENCE ELEMENT IS1081"/>
    <property type="match status" value="1"/>
</dbReference>
<sequence>MTDQMGLWDEQSPQPLQETRPLLKMVREMVREKALEMGLELDDPAALNEVADRLIVRLAEELFDEEVEQVTAEPGVRRHSRMRGSIGFGARRLEVRVPRIARADGTTTLPDRYRRFSAREQQNETVARMAGAGVTSRRYREALVAAGEEVPRGLGKTAFQGRNRKQADADLTKLRTRDPQADGTIVTIDADGLAMGSKGKKRTVVVLIGTTTTGARVAIDIATGQYETAELVTGLLRRTAERGVDLRRVAWRIDGGKGLAGGIRAVAGASAPVQRDVEHKRRNLKDALVDEANFEQVNGQLSHAWAMTDPGRALEALEACATTLDALGEEKAARSLRGDVEQTVTFARLGVSGELLRAMRHTQGIESVMGGVRRRTRRITTWTDDAMREAWVAWALMREEAGWAPIPCADELAALPDAVTAERARVERETAAAEQGAEEAAEQGAEEAAPGTGA</sequence>
<name>D3EZ07_CONWI</name>
<feature type="region of interest" description="Disordered" evidence="6">
    <location>
        <begin position="423"/>
        <end position="454"/>
    </location>
</feature>
<gene>
    <name evidence="7" type="ordered locus">Cwoe_1453</name>
</gene>
<dbReference type="EMBL" id="CP001854">
    <property type="protein sequence ID" value="ADB49881.1"/>
    <property type="molecule type" value="Genomic_DNA"/>
</dbReference>
<evidence type="ECO:0000256" key="2">
    <source>
        <dbReference type="ARBA" id="ARBA00010961"/>
    </source>
</evidence>
<reference evidence="8" key="2">
    <citation type="submission" date="2010-01" db="EMBL/GenBank/DDBJ databases">
        <title>The complete genome of Conexibacter woesei DSM 14684.</title>
        <authorList>
            <consortium name="US DOE Joint Genome Institute (JGI-PGF)"/>
            <person name="Lucas S."/>
            <person name="Copeland A."/>
            <person name="Lapidus A."/>
            <person name="Glavina del Rio T."/>
            <person name="Dalin E."/>
            <person name="Tice H."/>
            <person name="Bruce D."/>
            <person name="Goodwin L."/>
            <person name="Pitluck S."/>
            <person name="Kyrpides N."/>
            <person name="Mavromatis K."/>
            <person name="Ivanova N."/>
            <person name="Mikhailova N."/>
            <person name="Chertkov O."/>
            <person name="Brettin T."/>
            <person name="Detter J.C."/>
            <person name="Han C."/>
            <person name="Larimer F."/>
            <person name="Land M."/>
            <person name="Hauser L."/>
            <person name="Markowitz V."/>
            <person name="Cheng J.-F."/>
            <person name="Hugenholtz P."/>
            <person name="Woyke T."/>
            <person name="Wu D."/>
            <person name="Pukall R."/>
            <person name="Steenblock K."/>
            <person name="Schneider S."/>
            <person name="Klenk H.-P."/>
            <person name="Eisen J.A."/>
        </authorList>
    </citation>
    <scope>NUCLEOTIDE SEQUENCE [LARGE SCALE GENOMIC DNA]</scope>
    <source>
        <strain evidence="8">DSM 14684 / CIP 108061 / JCM 11494 / NBRC 100937 / ID131577</strain>
    </source>
</reference>
<evidence type="ECO:0000256" key="5">
    <source>
        <dbReference type="ARBA" id="ARBA00023172"/>
    </source>
</evidence>
<dbReference type="Proteomes" id="UP000008229">
    <property type="component" value="Chromosome"/>
</dbReference>
<dbReference type="GO" id="GO:0004803">
    <property type="term" value="F:transposase activity"/>
    <property type="evidence" value="ECO:0007669"/>
    <property type="project" value="InterPro"/>
</dbReference>
<comment type="similarity">
    <text evidence="2">Belongs to the transposase mutator family.</text>
</comment>
<dbReference type="Pfam" id="PF00872">
    <property type="entry name" value="Transposase_mut"/>
    <property type="match status" value="1"/>
</dbReference>
<dbReference type="HOGENOM" id="CLU_602330_0_0_11"/>
<protein>
    <recommendedName>
        <fullName evidence="9">Mutator family transposase</fullName>
    </recommendedName>
</protein>
<dbReference type="GO" id="GO:0003677">
    <property type="term" value="F:DNA binding"/>
    <property type="evidence" value="ECO:0007669"/>
    <property type="project" value="UniProtKB-KW"/>
</dbReference>
<evidence type="ECO:0000313" key="7">
    <source>
        <dbReference type="EMBL" id="ADB49881.1"/>
    </source>
</evidence>
<dbReference type="RefSeq" id="WP_012932932.1">
    <property type="nucleotide sequence ID" value="NC_013739.1"/>
</dbReference>
<evidence type="ECO:0008006" key="9">
    <source>
        <dbReference type="Google" id="ProtNLM"/>
    </source>
</evidence>
<organism evidence="7 8">
    <name type="scientific">Conexibacter woesei (strain DSM 14684 / CCUG 47730 / CIP 108061 / JCM 11494 / NBRC 100937 / ID131577)</name>
    <dbReference type="NCBI Taxonomy" id="469383"/>
    <lineage>
        <taxon>Bacteria</taxon>
        <taxon>Bacillati</taxon>
        <taxon>Actinomycetota</taxon>
        <taxon>Thermoleophilia</taxon>
        <taxon>Solirubrobacterales</taxon>
        <taxon>Conexibacteraceae</taxon>
        <taxon>Conexibacter</taxon>
    </lineage>
</organism>
<dbReference type="GO" id="GO:0006313">
    <property type="term" value="P:DNA transposition"/>
    <property type="evidence" value="ECO:0007669"/>
    <property type="project" value="InterPro"/>
</dbReference>